<reference evidence="3 4" key="1">
    <citation type="submission" date="2022-06" db="EMBL/GenBank/DDBJ databases">
        <title>Mycolicibacterium sp. CAU 1645 isolated from seawater.</title>
        <authorList>
            <person name="Kim W."/>
        </authorList>
    </citation>
    <scope>NUCLEOTIDE SEQUENCE [LARGE SCALE GENOMIC DNA]</scope>
    <source>
        <strain evidence="3 4">CAU 1645</strain>
    </source>
</reference>
<feature type="region of interest" description="Disordered" evidence="1">
    <location>
        <begin position="72"/>
        <end position="91"/>
    </location>
</feature>
<sequence length="140" mass="13813">MMSARAVVLWTAAAATATAMAAAVPAHAASPPSVTGQTYSAASSKLSDAGFKPVVSTTVGDQKAWPDCLVSNATEQTMPPPPNSSGSPTNEVRVSLNCYSAEASATGAGYSAASPEGRVIAAEKAKEAADAKAAAAKKGS</sequence>
<comment type="caution">
    <text evidence="3">The sequence shown here is derived from an EMBL/GenBank/DDBJ whole genome shotgun (WGS) entry which is preliminary data.</text>
</comment>
<feature type="chain" id="PRO_5045091699" description="PASTA domain-containing protein" evidence="2">
    <location>
        <begin position="29"/>
        <end position="140"/>
    </location>
</feature>
<evidence type="ECO:0008006" key="5">
    <source>
        <dbReference type="Google" id="ProtNLM"/>
    </source>
</evidence>
<dbReference type="RefSeq" id="WP_255063738.1">
    <property type="nucleotide sequence ID" value="NZ_JANDBD010000013.1"/>
</dbReference>
<keyword evidence="2" id="KW-0732">Signal</keyword>
<organism evidence="3 4">
    <name type="scientific">Mycolicibacterium arenosum</name>
    <dbReference type="NCBI Taxonomy" id="2952157"/>
    <lineage>
        <taxon>Bacteria</taxon>
        <taxon>Bacillati</taxon>
        <taxon>Actinomycetota</taxon>
        <taxon>Actinomycetes</taxon>
        <taxon>Mycobacteriales</taxon>
        <taxon>Mycobacteriaceae</taxon>
        <taxon>Mycolicibacterium</taxon>
    </lineage>
</organism>
<keyword evidence="4" id="KW-1185">Reference proteome</keyword>
<dbReference type="EMBL" id="JANDBD010000013">
    <property type="protein sequence ID" value="MCP9275897.1"/>
    <property type="molecule type" value="Genomic_DNA"/>
</dbReference>
<feature type="signal peptide" evidence="2">
    <location>
        <begin position="1"/>
        <end position="28"/>
    </location>
</feature>
<gene>
    <name evidence="3" type="ORF">NM203_27285</name>
</gene>
<evidence type="ECO:0000256" key="1">
    <source>
        <dbReference type="SAM" id="MobiDB-lite"/>
    </source>
</evidence>
<evidence type="ECO:0000313" key="4">
    <source>
        <dbReference type="Proteomes" id="UP001651690"/>
    </source>
</evidence>
<dbReference type="Proteomes" id="UP001651690">
    <property type="component" value="Unassembled WGS sequence"/>
</dbReference>
<proteinExistence type="predicted"/>
<protein>
    <recommendedName>
        <fullName evidence="5">PASTA domain-containing protein</fullName>
    </recommendedName>
</protein>
<evidence type="ECO:0000256" key="2">
    <source>
        <dbReference type="SAM" id="SignalP"/>
    </source>
</evidence>
<accession>A0ABT1MBY6</accession>
<evidence type="ECO:0000313" key="3">
    <source>
        <dbReference type="EMBL" id="MCP9275897.1"/>
    </source>
</evidence>
<name>A0ABT1MBY6_9MYCO</name>